<keyword evidence="2" id="KW-0723">Serine/threonine-protein kinase</keyword>
<name>A0ABY4V5G8_STRFL</name>
<dbReference type="InterPro" id="IPR008271">
    <property type="entry name" value="Ser/Thr_kinase_AS"/>
</dbReference>
<dbReference type="InterPro" id="IPR011009">
    <property type="entry name" value="Kinase-like_dom_sf"/>
</dbReference>
<dbReference type="EMBL" id="CP098609">
    <property type="protein sequence ID" value="USC51699.1"/>
    <property type="molecule type" value="Genomic_DNA"/>
</dbReference>
<keyword evidence="3" id="KW-0808">Transferase</keyword>
<keyword evidence="4" id="KW-0547">Nucleotide-binding</keyword>
<evidence type="ECO:0000256" key="7">
    <source>
        <dbReference type="SAM" id="MobiDB-lite"/>
    </source>
</evidence>
<evidence type="ECO:0000256" key="1">
    <source>
        <dbReference type="ARBA" id="ARBA00012513"/>
    </source>
</evidence>
<evidence type="ECO:0000259" key="8">
    <source>
        <dbReference type="PROSITE" id="PS50011"/>
    </source>
</evidence>
<dbReference type="SMART" id="SM00220">
    <property type="entry name" value="S_TKc"/>
    <property type="match status" value="1"/>
</dbReference>
<accession>A0ABY4V5G8</accession>
<dbReference type="SUPFAM" id="SSF56112">
    <property type="entry name" value="Protein kinase-like (PK-like)"/>
    <property type="match status" value="1"/>
</dbReference>
<evidence type="ECO:0000256" key="3">
    <source>
        <dbReference type="ARBA" id="ARBA00022679"/>
    </source>
</evidence>
<dbReference type="Gene3D" id="1.25.40.10">
    <property type="entry name" value="Tetratricopeptide repeat domain"/>
    <property type="match status" value="1"/>
</dbReference>
<feature type="domain" description="Protein kinase" evidence="8">
    <location>
        <begin position="1"/>
        <end position="259"/>
    </location>
</feature>
<keyword evidence="5 9" id="KW-0418">Kinase</keyword>
<evidence type="ECO:0000313" key="9">
    <source>
        <dbReference type="EMBL" id="USC51699.1"/>
    </source>
</evidence>
<evidence type="ECO:0000313" key="10">
    <source>
        <dbReference type="Proteomes" id="UP001056079"/>
    </source>
</evidence>
<feature type="compositionally biased region" description="Pro residues" evidence="7">
    <location>
        <begin position="306"/>
        <end position="340"/>
    </location>
</feature>
<evidence type="ECO:0000256" key="4">
    <source>
        <dbReference type="ARBA" id="ARBA00022741"/>
    </source>
</evidence>
<gene>
    <name evidence="9" type="ORF">K7395_22050</name>
</gene>
<sequence>MGQVWTAYDRRLDRRVAVKLLRPDRVAGPTGSDAADELRRRFVRECRVTAQVDHPGLVTVHDAGSDGDDLYLVMQYVEGADLADHLAEQDPYPWPWAVSVAAQLCAVLCAVHAVPIVHRDLKPGNVMVRPDGTVTVLDLGVASVLDTDTTRLTHTGSPIGSPAYMAPEQAMGGAVGPYTDLYALGVLLHELVSGDVPFAGSTALGVLHRHLYEAPVPVRQKRPEAPAALEALVLRLLAKDPQDRPASAQEVYEELAPLLPKHGTPAGPLDPTRPFLRPHAPWPDRAATPAPVPAPATFAAPQPAFATPPPALGAPPSFTPPPAALPSPATPARPTTPPPGRLDVARAVDEVKKLLGEGRITQAVDILGATLPAAAAEHGEHSPVVRILRKQYAATLMDDGQYRRALPELRRLAEDRTAEAGPADTQALQFRYDAAQCLEQLGEAGAALVEYRAVLPYYENAYGPITSDPGRALDIRHRIGQLLLAVGDHTAGRAQLQALLYDAERTYGPHHPLPMDLRRLLSHQRDVRGG</sequence>
<dbReference type="InterPro" id="IPR011990">
    <property type="entry name" value="TPR-like_helical_dom_sf"/>
</dbReference>
<evidence type="ECO:0000256" key="6">
    <source>
        <dbReference type="ARBA" id="ARBA00022840"/>
    </source>
</evidence>
<dbReference type="PANTHER" id="PTHR43289:SF6">
    <property type="entry name" value="SERINE_THREONINE-PROTEIN KINASE NEKL-3"/>
    <property type="match status" value="1"/>
</dbReference>
<dbReference type="Gene3D" id="1.10.510.10">
    <property type="entry name" value="Transferase(Phosphotransferase) domain 1"/>
    <property type="match status" value="1"/>
</dbReference>
<organism evidence="9 10">
    <name type="scientific">Streptomyces filamentosus</name>
    <name type="common">Streptomyces roseosporus</name>
    <dbReference type="NCBI Taxonomy" id="67294"/>
    <lineage>
        <taxon>Bacteria</taxon>
        <taxon>Bacillati</taxon>
        <taxon>Actinomycetota</taxon>
        <taxon>Actinomycetes</taxon>
        <taxon>Kitasatosporales</taxon>
        <taxon>Streptomycetaceae</taxon>
        <taxon>Streptomyces</taxon>
    </lineage>
</organism>
<dbReference type="Gene3D" id="3.30.200.20">
    <property type="entry name" value="Phosphorylase Kinase, domain 1"/>
    <property type="match status" value="1"/>
</dbReference>
<keyword evidence="6" id="KW-0067">ATP-binding</keyword>
<dbReference type="GO" id="GO:0016301">
    <property type="term" value="F:kinase activity"/>
    <property type="evidence" value="ECO:0007669"/>
    <property type="project" value="UniProtKB-KW"/>
</dbReference>
<dbReference type="Pfam" id="PF00069">
    <property type="entry name" value="Pkinase"/>
    <property type="match status" value="1"/>
</dbReference>
<keyword evidence="10" id="KW-1185">Reference proteome</keyword>
<reference evidence="9" key="1">
    <citation type="submission" date="2021-08" db="EMBL/GenBank/DDBJ databases">
        <title>DNA methylation of m4C regulates biosynthesis of daptomycin in Streptomyces roseosporus L30.</title>
        <authorList>
            <person name="Fang J.-L."/>
        </authorList>
    </citation>
    <scope>NUCLEOTIDE SEQUENCE</scope>
    <source>
        <strain evidence="9">L30</strain>
    </source>
</reference>
<dbReference type="EC" id="2.7.11.1" evidence="1"/>
<dbReference type="Proteomes" id="UP001056079">
    <property type="component" value="Chromosome"/>
</dbReference>
<dbReference type="PROSITE" id="PS00108">
    <property type="entry name" value="PROTEIN_KINASE_ST"/>
    <property type="match status" value="1"/>
</dbReference>
<dbReference type="PROSITE" id="PS50011">
    <property type="entry name" value="PROTEIN_KINASE_DOM"/>
    <property type="match status" value="1"/>
</dbReference>
<dbReference type="SUPFAM" id="SSF48452">
    <property type="entry name" value="TPR-like"/>
    <property type="match status" value="1"/>
</dbReference>
<evidence type="ECO:0000256" key="2">
    <source>
        <dbReference type="ARBA" id="ARBA00022527"/>
    </source>
</evidence>
<dbReference type="CDD" id="cd14014">
    <property type="entry name" value="STKc_PknB_like"/>
    <property type="match status" value="1"/>
</dbReference>
<feature type="region of interest" description="Disordered" evidence="7">
    <location>
        <begin position="259"/>
        <end position="341"/>
    </location>
</feature>
<dbReference type="PANTHER" id="PTHR43289">
    <property type="entry name" value="MITOGEN-ACTIVATED PROTEIN KINASE KINASE KINASE 20-RELATED"/>
    <property type="match status" value="1"/>
</dbReference>
<protein>
    <recommendedName>
        <fullName evidence="1">non-specific serine/threonine protein kinase</fullName>
        <ecNumber evidence="1">2.7.11.1</ecNumber>
    </recommendedName>
</protein>
<dbReference type="InterPro" id="IPR000719">
    <property type="entry name" value="Prot_kinase_dom"/>
</dbReference>
<proteinExistence type="predicted"/>
<evidence type="ECO:0000256" key="5">
    <source>
        <dbReference type="ARBA" id="ARBA00022777"/>
    </source>
</evidence>
<feature type="compositionally biased region" description="Low complexity" evidence="7">
    <location>
        <begin position="295"/>
        <end position="305"/>
    </location>
</feature>